<evidence type="ECO:0000313" key="1">
    <source>
        <dbReference type="EMBL" id="MDD2108737.1"/>
    </source>
</evidence>
<sequence length="139" mass="15674">MNTEKFHREDLDAGDSHYMTGNRINVSYEVLLWRIALDHFGPEGLHQVVVELWRGAGIPPRKTVEHIKAEVVGEELLNILKIAQIIAGGLVPYRQSSSDGITLYSRHAQHLVDGLLERLPVEKLPRALRVARLQNQIGL</sequence>
<name>A0A9X4D376_9PSED</name>
<dbReference type="EMBL" id="JANIAN010000034">
    <property type="protein sequence ID" value="MDD2108737.1"/>
    <property type="molecule type" value="Genomic_DNA"/>
</dbReference>
<dbReference type="RefSeq" id="WP_087535216.1">
    <property type="nucleotide sequence ID" value="NZ_JANIAM010000020.1"/>
</dbReference>
<dbReference type="EMBL" id="JANIAM010000020">
    <property type="protein sequence ID" value="MDD2114431.1"/>
    <property type="molecule type" value="Genomic_DNA"/>
</dbReference>
<protein>
    <submittedName>
        <fullName evidence="1">Uncharacterized protein</fullName>
    </submittedName>
</protein>
<evidence type="ECO:0000313" key="2">
    <source>
        <dbReference type="EMBL" id="MDD2114431.1"/>
    </source>
</evidence>
<dbReference type="Proteomes" id="UP001150728">
    <property type="component" value="Unassembled WGS sequence"/>
</dbReference>
<dbReference type="AlphaFoldDB" id="A0A9X4D376"/>
<dbReference type="Proteomes" id="UP001150678">
    <property type="component" value="Unassembled WGS sequence"/>
</dbReference>
<comment type="caution">
    <text evidence="1">The sequence shown here is derived from an EMBL/GenBank/DDBJ whole genome shotgun (WGS) entry which is preliminary data.</text>
</comment>
<accession>A0A9X4D376</accession>
<gene>
    <name evidence="1" type="ORF">NP533_21370</name>
    <name evidence="2" type="ORF">NP554_21855</name>
</gene>
<reference evidence="1" key="1">
    <citation type="submission" date="2022-07" db="EMBL/GenBank/DDBJ databases">
        <title>Multi-strain Analysis of Pseudomonas putida Reveals Metabolic and Genetic Diversity.</title>
        <authorList>
            <person name="Monk J.M."/>
        </authorList>
    </citation>
    <scope>NUCLEOTIDE SEQUENCE</scope>
    <source>
        <strain evidence="1">17514</strain>
        <strain evidence="2">17633</strain>
    </source>
</reference>
<organism evidence="1 3">
    <name type="scientific">Pseudomonas asiatica</name>
    <dbReference type="NCBI Taxonomy" id="2219225"/>
    <lineage>
        <taxon>Bacteria</taxon>
        <taxon>Pseudomonadati</taxon>
        <taxon>Pseudomonadota</taxon>
        <taxon>Gammaproteobacteria</taxon>
        <taxon>Pseudomonadales</taxon>
        <taxon>Pseudomonadaceae</taxon>
        <taxon>Pseudomonas</taxon>
    </lineage>
</organism>
<proteinExistence type="predicted"/>
<evidence type="ECO:0000313" key="3">
    <source>
        <dbReference type="Proteomes" id="UP001150678"/>
    </source>
</evidence>